<organism evidence="8 9">
    <name type="scientific">Nocardia africana</name>
    <dbReference type="NCBI Taxonomy" id="134964"/>
    <lineage>
        <taxon>Bacteria</taxon>
        <taxon>Bacillati</taxon>
        <taxon>Actinomycetota</taxon>
        <taxon>Actinomycetes</taxon>
        <taxon>Mycobacteriales</taxon>
        <taxon>Nocardiaceae</taxon>
        <taxon>Nocardia</taxon>
    </lineage>
</organism>
<dbReference type="Pfam" id="PF13527">
    <property type="entry name" value="Acetyltransf_9"/>
    <property type="match status" value="1"/>
</dbReference>
<feature type="domain" description="N-acetyltransferase" evidence="7">
    <location>
        <begin position="7"/>
        <end position="156"/>
    </location>
</feature>
<protein>
    <submittedName>
        <fullName evidence="8">Enhanced intracellular survival protein</fullName>
    </submittedName>
</protein>
<feature type="region of interest" description="Disordered" evidence="6">
    <location>
        <begin position="360"/>
        <end position="456"/>
    </location>
</feature>
<evidence type="ECO:0000256" key="5">
    <source>
        <dbReference type="HAMAP-Rule" id="MF_01812"/>
    </source>
</evidence>
<gene>
    <name evidence="8" type="primary">eis_1</name>
    <name evidence="8" type="ORF">NCTC13184_00999</name>
</gene>
<comment type="caution">
    <text evidence="5">Lacks conserved residue(s) required for the propagation of feature annotation.</text>
</comment>
<evidence type="ECO:0000313" key="8">
    <source>
        <dbReference type="EMBL" id="SUA41654.1"/>
    </source>
</evidence>
<evidence type="ECO:0000256" key="3">
    <source>
        <dbReference type="ARBA" id="ARBA00022679"/>
    </source>
</evidence>
<sequence>MAIESEVTLRPATEEDLPGIGLLLSNAFGASPREDPVVSAQRLKLFPIERALVAVAGGRVVGHTRDTTMTLTVPGPHPVEVCGVAGVAVAPTHRRRGILRAMYTELHERTEAAGLPLTIFTASSATIYGRFGYGPCVVENRVTIDRRFAEFRPTAPDPGGVTLSSLDDAITVAPDIYDRWRRLVPGAQARPHSAWLIQLVGSGGQAALFALTHPDGYALYRYDTSAPRTLTAEVVELRAVTAEAHAALWRALLGLDLVDTVTATIGDDDPLPHLLTDSRLVRTVSRHDGLWARPMDVPAALSARDYETDLDVVVAVDDPFRHAGGTFALRVRDGRAECEPTTRAPDLELGIDVLGSLYLAPTPPAPSPSRTGCGRRTPGSSRMWTALSGPNANRSSAGSSELPPTAAARQRHRLGPGRPSRPSTLPDSAAGRSRRSRADRRSARAGAGQHARSQGKCRHLWWVRHRPGMLDT</sequence>
<evidence type="ECO:0000256" key="6">
    <source>
        <dbReference type="SAM" id="MobiDB-lite"/>
    </source>
</evidence>
<comment type="similarity">
    <text evidence="1 5">Belongs to the acetyltransferase Eis family.</text>
</comment>
<dbReference type="InterPro" id="IPR041380">
    <property type="entry name" value="Acetyltransf_17"/>
</dbReference>
<dbReference type="GO" id="GO:0034069">
    <property type="term" value="F:aminoglycoside N-acetyltransferase activity"/>
    <property type="evidence" value="ECO:0007669"/>
    <property type="project" value="TreeGrafter"/>
</dbReference>
<accession>A0A378WMM9</accession>
<proteinExistence type="inferred from homology"/>
<dbReference type="PROSITE" id="PS51186">
    <property type="entry name" value="GNAT"/>
    <property type="match status" value="1"/>
</dbReference>
<dbReference type="SUPFAM" id="SSF55718">
    <property type="entry name" value="SCP-like"/>
    <property type="match status" value="1"/>
</dbReference>
<dbReference type="InterPro" id="IPR022902">
    <property type="entry name" value="NAcTrfase_Eis"/>
</dbReference>
<keyword evidence="3 5" id="KW-0808">Transferase</keyword>
<dbReference type="Gene3D" id="3.30.1050.10">
    <property type="entry name" value="SCP2 sterol-binding domain"/>
    <property type="match status" value="1"/>
</dbReference>
<feature type="active site" description="Proton donor" evidence="5">
    <location>
        <position position="128"/>
    </location>
</feature>
<reference evidence="8 9" key="1">
    <citation type="submission" date="2018-06" db="EMBL/GenBank/DDBJ databases">
        <authorList>
            <consortium name="Pathogen Informatics"/>
            <person name="Doyle S."/>
        </authorList>
    </citation>
    <scope>NUCLEOTIDE SEQUENCE [LARGE SCALE GENOMIC DNA]</scope>
    <source>
        <strain evidence="8 9">NCTC13184</strain>
    </source>
</reference>
<dbReference type="EMBL" id="UGRU01000001">
    <property type="protein sequence ID" value="SUA41654.1"/>
    <property type="molecule type" value="Genomic_DNA"/>
</dbReference>
<feature type="binding site" evidence="5">
    <location>
        <begin position="95"/>
        <end position="100"/>
    </location>
    <ligand>
        <name>acetyl-CoA</name>
        <dbReference type="ChEBI" id="CHEBI:57288"/>
    </ligand>
</feature>
<dbReference type="CDD" id="cd04301">
    <property type="entry name" value="NAT_SF"/>
    <property type="match status" value="1"/>
</dbReference>
<dbReference type="Proteomes" id="UP000255082">
    <property type="component" value="Unassembled WGS sequence"/>
</dbReference>
<dbReference type="PANTHER" id="PTHR37817">
    <property type="entry name" value="N-ACETYLTRANSFERASE EIS"/>
    <property type="match status" value="1"/>
</dbReference>
<dbReference type="Pfam" id="PF17668">
    <property type="entry name" value="Acetyltransf_17"/>
    <property type="match status" value="1"/>
</dbReference>
<dbReference type="SUPFAM" id="SSF55729">
    <property type="entry name" value="Acyl-CoA N-acyltransferases (Nat)"/>
    <property type="match status" value="1"/>
</dbReference>
<dbReference type="InterPro" id="IPR025559">
    <property type="entry name" value="Eis_dom"/>
</dbReference>
<dbReference type="PANTHER" id="PTHR37817:SF1">
    <property type="entry name" value="N-ACETYLTRANSFERASE EIS"/>
    <property type="match status" value="1"/>
</dbReference>
<dbReference type="InterPro" id="IPR000182">
    <property type="entry name" value="GNAT_dom"/>
</dbReference>
<evidence type="ECO:0000256" key="1">
    <source>
        <dbReference type="ARBA" id="ARBA00009213"/>
    </source>
</evidence>
<keyword evidence="2" id="KW-1036">Host cytoplasmic vesicle</keyword>
<evidence type="ECO:0000313" key="9">
    <source>
        <dbReference type="Proteomes" id="UP000255082"/>
    </source>
</evidence>
<dbReference type="HAMAP" id="MF_01812">
    <property type="entry name" value="Eis"/>
    <property type="match status" value="1"/>
</dbReference>
<name>A0A378WMM9_9NOCA</name>
<evidence type="ECO:0000256" key="4">
    <source>
        <dbReference type="ARBA" id="ARBA00023315"/>
    </source>
</evidence>
<dbReference type="InterPro" id="IPR036527">
    <property type="entry name" value="SCP2_sterol-bd_dom_sf"/>
</dbReference>
<feature type="compositionally biased region" description="Polar residues" evidence="6">
    <location>
        <begin position="378"/>
        <end position="399"/>
    </location>
</feature>
<evidence type="ECO:0000256" key="2">
    <source>
        <dbReference type="ARBA" id="ARBA00022488"/>
    </source>
</evidence>
<comment type="subunit">
    <text evidence="5">Homohexamer; trimer of dimers.</text>
</comment>
<dbReference type="GO" id="GO:0030649">
    <property type="term" value="P:aminoglycoside antibiotic catabolic process"/>
    <property type="evidence" value="ECO:0007669"/>
    <property type="project" value="TreeGrafter"/>
</dbReference>
<dbReference type="Gene3D" id="3.40.630.30">
    <property type="match status" value="2"/>
</dbReference>
<dbReference type="InterPro" id="IPR051554">
    <property type="entry name" value="Acetyltransferase_Eis"/>
</dbReference>
<dbReference type="InterPro" id="IPR016181">
    <property type="entry name" value="Acyl_CoA_acyltransferase"/>
</dbReference>
<evidence type="ECO:0000259" key="7">
    <source>
        <dbReference type="PROSITE" id="PS51186"/>
    </source>
</evidence>
<feature type="binding site" evidence="5">
    <location>
        <begin position="87"/>
        <end position="89"/>
    </location>
    <ligand>
        <name>acetyl-CoA</name>
        <dbReference type="ChEBI" id="CHEBI:57288"/>
    </ligand>
</feature>
<keyword evidence="4 5" id="KW-0012">Acyltransferase</keyword>
<dbReference type="Pfam" id="PF13530">
    <property type="entry name" value="SCP2_2"/>
    <property type="match status" value="1"/>
</dbReference>
<dbReference type="AlphaFoldDB" id="A0A378WMM9"/>